<accession>A0A2T2YM39</accession>
<dbReference type="GO" id="GO:0016853">
    <property type="term" value="F:isomerase activity"/>
    <property type="evidence" value="ECO:0007669"/>
    <property type="project" value="UniProtKB-KW"/>
</dbReference>
<dbReference type="SUPFAM" id="SSF51658">
    <property type="entry name" value="Xylose isomerase-like"/>
    <property type="match status" value="1"/>
</dbReference>
<dbReference type="OrthoDB" id="9798407at2"/>
<reference evidence="3 4" key="1">
    <citation type="submission" date="2018-03" db="EMBL/GenBank/DDBJ databases">
        <title>Adhaeribacter sp. HMF7605 Genome sequencing and assembly.</title>
        <authorList>
            <person name="Kang H."/>
            <person name="Kang J."/>
            <person name="Cha I."/>
            <person name="Kim H."/>
            <person name="Joh K."/>
        </authorList>
    </citation>
    <scope>NUCLEOTIDE SEQUENCE [LARGE SCALE GENOMIC DNA]</scope>
    <source>
        <strain evidence="3 4">HMF7605</strain>
    </source>
</reference>
<evidence type="ECO:0000313" key="4">
    <source>
        <dbReference type="Proteomes" id="UP000240357"/>
    </source>
</evidence>
<dbReference type="InterPro" id="IPR036237">
    <property type="entry name" value="Xyl_isomerase-like_sf"/>
</dbReference>
<dbReference type="PANTHER" id="PTHR12110">
    <property type="entry name" value="HYDROXYPYRUVATE ISOMERASE"/>
    <property type="match status" value="1"/>
</dbReference>
<comment type="caution">
    <text evidence="3">The sequence shown here is derived from an EMBL/GenBank/DDBJ whole genome shotgun (WGS) entry which is preliminary data.</text>
</comment>
<dbReference type="RefSeq" id="WP_106932755.1">
    <property type="nucleotide sequence ID" value="NZ_PYFT01000001.1"/>
</dbReference>
<dbReference type="Pfam" id="PF01261">
    <property type="entry name" value="AP_endonuc_2"/>
    <property type="match status" value="1"/>
</dbReference>
<name>A0A2T2YM39_9BACT</name>
<dbReference type="PANTHER" id="PTHR12110:SF41">
    <property type="entry name" value="INOSOSE DEHYDRATASE"/>
    <property type="match status" value="1"/>
</dbReference>
<feature type="domain" description="Xylose isomerase-like TIM barrel" evidence="2">
    <location>
        <begin position="56"/>
        <end position="284"/>
    </location>
</feature>
<proteinExistence type="predicted"/>
<keyword evidence="1" id="KW-0732">Signal</keyword>
<keyword evidence="3" id="KW-0413">Isomerase</keyword>
<feature type="chain" id="PRO_5015449794" evidence="1">
    <location>
        <begin position="24"/>
        <end position="287"/>
    </location>
</feature>
<dbReference type="AlphaFoldDB" id="A0A2T2YM39"/>
<evidence type="ECO:0000259" key="2">
    <source>
        <dbReference type="Pfam" id="PF01261"/>
    </source>
</evidence>
<dbReference type="InterPro" id="IPR050312">
    <property type="entry name" value="IolE/XylAMocC-like"/>
</dbReference>
<dbReference type="InterPro" id="IPR013022">
    <property type="entry name" value="Xyl_isomerase-like_TIM-brl"/>
</dbReference>
<feature type="signal peptide" evidence="1">
    <location>
        <begin position="1"/>
        <end position="23"/>
    </location>
</feature>
<protein>
    <submittedName>
        <fullName evidence="3">Sugar phosphate isomerase</fullName>
    </submittedName>
</protein>
<dbReference type="Gene3D" id="3.20.20.150">
    <property type="entry name" value="Divalent-metal-dependent TIM barrel enzymes"/>
    <property type="match status" value="1"/>
</dbReference>
<evidence type="ECO:0000313" key="3">
    <source>
        <dbReference type="EMBL" id="PSR56576.1"/>
    </source>
</evidence>
<keyword evidence="4" id="KW-1185">Reference proteome</keyword>
<sequence length="287" mass="31693">MKKVIYSLSFAALVGFGTTDALAQKGTPIFPQTPGMEAYTYRASFKKGVAATLDSIKALGITELESGASPNGLTPEAYRKMLDERGLTVPAIGAGYDDIVKDPAEVARKAKVLGAKYVMVAWIPHKKEFTLDDAKKAAADFNQAGKVLQEQGVTLCYHNHGYEFQPYQNGTLFDYLAENTDPQYVSFKMDMLWAYHGGQDPVKLLNKYGSRWKLMHLKDLRKGVKGDLTGNTSTENDVVLGTGQLDVPAILLAAKKVGIKHYFIEDESPRWSKQVPKTMAYLKSLKE</sequence>
<dbReference type="Proteomes" id="UP000240357">
    <property type="component" value="Unassembled WGS sequence"/>
</dbReference>
<evidence type="ECO:0000256" key="1">
    <source>
        <dbReference type="SAM" id="SignalP"/>
    </source>
</evidence>
<gene>
    <name evidence="3" type="ORF">AHMF7605_25305</name>
</gene>
<organism evidence="3 4">
    <name type="scientific">Adhaeribacter arboris</name>
    <dbReference type="NCBI Taxonomy" id="2072846"/>
    <lineage>
        <taxon>Bacteria</taxon>
        <taxon>Pseudomonadati</taxon>
        <taxon>Bacteroidota</taxon>
        <taxon>Cytophagia</taxon>
        <taxon>Cytophagales</taxon>
        <taxon>Hymenobacteraceae</taxon>
        <taxon>Adhaeribacter</taxon>
    </lineage>
</organism>
<dbReference type="EMBL" id="PYFT01000001">
    <property type="protein sequence ID" value="PSR56576.1"/>
    <property type="molecule type" value="Genomic_DNA"/>
</dbReference>